<evidence type="ECO:0000256" key="2">
    <source>
        <dbReference type="ARBA" id="ARBA00010441"/>
    </source>
</evidence>
<dbReference type="PANTHER" id="PTHR10414">
    <property type="entry name" value="ETHANOLAMINEPHOSPHOTRANSFERASE"/>
    <property type="match status" value="1"/>
</dbReference>
<name>A0ABR4A3I3_9LECA</name>
<feature type="transmembrane region" description="Helical" evidence="6">
    <location>
        <begin position="282"/>
        <end position="304"/>
    </location>
</feature>
<feature type="transmembrane region" description="Helical" evidence="6">
    <location>
        <begin position="407"/>
        <end position="426"/>
    </location>
</feature>
<feature type="transmembrane region" description="Helical" evidence="6">
    <location>
        <begin position="104"/>
        <end position="123"/>
    </location>
</feature>
<evidence type="ECO:0000256" key="3">
    <source>
        <dbReference type="ARBA" id="ARBA00022679"/>
    </source>
</evidence>
<feature type="transmembrane region" description="Helical" evidence="6">
    <location>
        <begin position="347"/>
        <end position="367"/>
    </location>
</feature>
<keyword evidence="3 5" id="KW-0808">Transferase</keyword>
<accession>A0ABR4A3I3</accession>
<dbReference type="InterPro" id="IPR043130">
    <property type="entry name" value="CDP-OH_PTrfase_TM_dom"/>
</dbReference>
<keyword evidence="6" id="KW-1133">Transmembrane helix</keyword>
<comment type="caution">
    <text evidence="7">The sequence shown here is derived from an EMBL/GenBank/DDBJ whole genome shotgun (WGS) entry which is preliminary data.</text>
</comment>
<sequence length="459" mass="51635">MLAHAMLLGASFYSWQRVNPETETARLGQHRPTSSSTSRALKIVVLSRPIPTSKMVYIRSKNLEGLHRYKYAGVDHSLTSKYVLKPFYNNVVIKCFPMSMAPNAITLSGFSFVVINFLTLLWYNPTLDQDMPPWVYASWAIGLFLYQTFDAVDGTQARRTHQSGPLGELFDHGVDACNTVIEVLLFAAAVNLGQSWYTVLTLFGSTLTFYIQTWDEYYTQTLILGIVSGPVEGILTLCIVYAVTAVKGGGSFWQQSMLGTIGITKHGIIPDYVYELPWNQWYMVYGGLVLVANTLQSAMHVMDVQRERKQDVIKPLYGLLPYFLTWTFIPAYLYLQPIILEYHLIPFVFYVGLINAYSVGLMIVAHLTQDPVFPMYNVLTVPLGLAVLDSLGPFLGLWPSALGNGTYQIAFVFMLMGLGFGVYGSFVHDVITTICDYLDIWCLTIKHPYNEADEKKKAK</sequence>
<feature type="transmembrane region" description="Helical" evidence="6">
    <location>
        <begin position="316"/>
        <end position="335"/>
    </location>
</feature>
<evidence type="ECO:0000256" key="1">
    <source>
        <dbReference type="ARBA" id="ARBA00004370"/>
    </source>
</evidence>
<comment type="subcellular location">
    <subcellularLocation>
        <location evidence="1">Membrane</location>
    </subcellularLocation>
</comment>
<dbReference type="InterPro" id="IPR000462">
    <property type="entry name" value="CDP-OH_P_trans"/>
</dbReference>
<dbReference type="PIRSF" id="PIRSF015665">
    <property type="entry name" value="CHOPT"/>
    <property type="match status" value="1"/>
</dbReference>
<evidence type="ECO:0000313" key="7">
    <source>
        <dbReference type="EMBL" id="KAL2037883.1"/>
    </source>
</evidence>
<proteinExistence type="inferred from homology"/>
<dbReference type="PANTHER" id="PTHR10414:SF37">
    <property type="entry name" value="BB IN A BOXCAR, ISOFORM C"/>
    <property type="match status" value="1"/>
</dbReference>
<dbReference type="Proteomes" id="UP001590950">
    <property type="component" value="Unassembled WGS sequence"/>
</dbReference>
<dbReference type="Gene3D" id="1.20.120.1760">
    <property type="match status" value="1"/>
</dbReference>
<reference evidence="7 8" key="1">
    <citation type="submission" date="2024-09" db="EMBL/GenBank/DDBJ databases">
        <title>Rethinking Asexuality: The Enigmatic Case of Functional Sexual Genes in Lepraria (Stereocaulaceae).</title>
        <authorList>
            <person name="Doellman M."/>
            <person name="Sun Y."/>
            <person name="Barcenas-Pena A."/>
            <person name="Lumbsch H.T."/>
            <person name="Grewe F."/>
        </authorList>
    </citation>
    <scope>NUCLEOTIDE SEQUENCE [LARGE SCALE GENOMIC DNA]</scope>
    <source>
        <strain evidence="7 8">Mercado 3170</strain>
    </source>
</reference>
<keyword evidence="6" id="KW-0812">Transmembrane</keyword>
<keyword evidence="4 6" id="KW-0472">Membrane</keyword>
<comment type="similarity">
    <text evidence="2 5">Belongs to the CDP-alcohol phosphatidyltransferase class-I family.</text>
</comment>
<evidence type="ECO:0000256" key="4">
    <source>
        <dbReference type="ARBA" id="ARBA00023136"/>
    </source>
</evidence>
<dbReference type="InterPro" id="IPR048254">
    <property type="entry name" value="CDP_ALCOHOL_P_TRANSF_CS"/>
</dbReference>
<gene>
    <name evidence="7" type="ORF">N7G274_009358</name>
</gene>
<dbReference type="PROSITE" id="PS00379">
    <property type="entry name" value="CDP_ALCOHOL_P_TRANSF"/>
    <property type="match status" value="1"/>
</dbReference>
<evidence type="ECO:0000256" key="5">
    <source>
        <dbReference type="RuleBase" id="RU003750"/>
    </source>
</evidence>
<evidence type="ECO:0000256" key="6">
    <source>
        <dbReference type="SAM" id="Phobius"/>
    </source>
</evidence>
<feature type="transmembrane region" description="Helical" evidence="6">
    <location>
        <begin position="379"/>
        <end position="401"/>
    </location>
</feature>
<evidence type="ECO:0008006" key="9">
    <source>
        <dbReference type="Google" id="ProtNLM"/>
    </source>
</evidence>
<dbReference type="InterPro" id="IPR014472">
    <property type="entry name" value="CHOPT"/>
</dbReference>
<keyword evidence="8" id="KW-1185">Reference proteome</keyword>
<protein>
    <recommendedName>
        <fullName evidence="9">Choline/ethanolaminephosphotransferase</fullName>
    </recommendedName>
</protein>
<feature type="transmembrane region" description="Helical" evidence="6">
    <location>
        <begin position="223"/>
        <end position="243"/>
    </location>
</feature>
<organism evidence="7 8">
    <name type="scientific">Stereocaulon virgatum</name>
    <dbReference type="NCBI Taxonomy" id="373712"/>
    <lineage>
        <taxon>Eukaryota</taxon>
        <taxon>Fungi</taxon>
        <taxon>Dikarya</taxon>
        <taxon>Ascomycota</taxon>
        <taxon>Pezizomycotina</taxon>
        <taxon>Lecanoromycetes</taxon>
        <taxon>OSLEUM clade</taxon>
        <taxon>Lecanoromycetidae</taxon>
        <taxon>Lecanorales</taxon>
        <taxon>Lecanorineae</taxon>
        <taxon>Stereocaulaceae</taxon>
        <taxon>Stereocaulon</taxon>
    </lineage>
</organism>
<feature type="transmembrane region" description="Helical" evidence="6">
    <location>
        <begin position="194"/>
        <end position="211"/>
    </location>
</feature>
<evidence type="ECO:0000313" key="8">
    <source>
        <dbReference type="Proteomes" id="UP001590950"/>
    </source>
</evidence>
<dbReference type="Pfam" id="PF01066">
    <property type="entry name" value="CDP-OH_P_transf"/>
    <property type="match status" value="1"/>
</dbReference>
<dbReference type="EMBL" id="JBEFKJ010000036">
    <property type="protein sequence ID" value="KAL2037883.1"/>
    <property type="molecule type" value="Genomic_DNA"/>
</dbReference>